<accession>A0ABQ7TGH0</accession>
<feature type="signal peptide" evidence="3">
    <location>
        <begin position="1"/>
        <end position="27"/>
    </location>
</feature>
<dbReference type="InterPro" id="IPR050413">
    <property type="entry name" value="TCR_beta_variable"/>
</dbReference>
<protein>
    <recommendedName>
        <fullName evidence="4">Ig-like domain-containing protein</fullName>
    </recommendedName>
</protein>
<dbReference type="EMBL" id="JAIPUX010000439">
    <property type="protein sequence ID" value="KAH0628520.1"/>
    <property type="molecule type" value="Genomic_DNA"/>
</dbReference>
<evidence type="ECO:0000256" key="3">
    <source>
        <dbReference type="SAM" id="SignalP"/>
    </source>
</evidence>
<dbReference type="PROSITE" id="PS50835">
    <property type="entry name" value="IG_LIKE"/>
    <property type="match status" value="1"/>
</dbReference>
<sequence>MSLTTEAMWREVVSVLCLQLLAGFCSGVSVTQKERFKIIQVGTKTSLDCNHNDITYYTILWYRQDSNSAETQLQLVGYSVQGNDPQMTMTTYSIERPNMTHASLSVPPVQAEDSAVYFCAAAKSTVSTSCLKAAHECWNSPASTLSEPQTHTNECQLSIE</sequence>
<dbReference type="PANTHER" id="PTHR23268">
    <property type="entry name" value="T-CELL RECEPTOR BETA CHAIN"/>
    <property type="match status" value="1"/>
</dbReference>
<keyword evidence="1 3" id="KW-0732">Signal</keyword>
<dbReference type="Gene3D" id="2.60.40.10">
    <property type="entry name" value="Immunoglobulins"/>
    <property type="match status" value="1"/>
</dbReference>
<evidence type="ECO:0000256" key="2">
    <source>
        <dbReference type="ARBA" id="ARBA00022859"/>
    </source>
</evidence>
<dbReference type="Proteomes" id="UP000826234">
    <property type="component" value="Unassembled WGS sequence"/>
</dbReference>
<dbReference type="InterPro" id="IPR036179">
    <property type="entry name" value="Ig-like_dom_sf"/>
</dbReference>
<dbReference type="InterPro" id="IPR013106">
    <property type="entry name" value="Ig_V-set"/>
</dbReference>
<dbReference type="SUPFAM" id="SSF48726">
    <property type="entry name" value="Immunoglobulin"/>
    <property type="match status" value="1"/>
</dbReference>
<keyword evidence="2" id="KW-0391">Immunity</keyword>
<comment type="caution">
    <text evidence="5">The sequence shown here is derived from an EMBL/GenBank/DDBJ whole genome shotgun (WGS) entry which is preliminary data.</text>
</comment>
<dbReference type="InterPro" id="IPR007110">
    <property type="entry name" value="Ig-like_dom"/>
</dbReference>
<feature type="chain" id="PRO_5046930010" description="Ig-like domain-containing protein" evidence="3">
    <location>
        <begin position="28"/>
        <end position="160"/>
    </location>
</feature>
<evidence type="ECO:0000256" key="1">
    <source>
        <dbReference type="ARBA" id="ARBA00022729"/>
    </source>
</evidence>
<reference evidence="5 6" key="1">
    <citation type="journal article" date="2022" name="Gigascience">
        <title>A chromosome-level genome assembly and annotation of the desert horned lizard, Phrynosoma platyrhinos, provides insight into chromosomal rearrangements among reptiles.</title>
        <authorList>
            <person name="Koochekian N."/>
            <person name="Ascanio A."/>
            <person name="Farleigh K."/>
            <person name="Card D.C."/>
            <person name="Schield D.R."/>
            <person name="Castoe T.A."/>
            <person name="Jezkova T."/>
        </authorList>
    </citation>
    <scope>NUCLEOTIDE SEQUENCE [LARGE SCALE GENOMIC DNA]</scope>
    <source>
        <strain evidence="5">NK-2021</strain>
    </source>
</reference>
<evidence type="ECO:0000313" key="6">
    <source>
        <dbReference type="Proteomes" id="UP000826234"/>
    </source>
</evidence>
<keyword evidence="6" id="KW-1185">Reference proteome</keyword>
<dbReference type="InterPro" id="IPR013783">
    <property type="entry name" value="Ig-like_fold"/>
</dbReference>
<feature type="domain" description="Ig-like" evidence="4">
    <location>
        <begin position="42"/>
        <end position="129"/>
    </location>
</feature>
<dbReference type="Pfam" id="PF07686">
    <property type="entry name" value="V-set"/>
    <property type="match status" value="1"/>
</dbReference>
<name>A0ABQ7TGH0_PHRPL</name>
<evidence type="ECO:0000313" key="5">
    <source>
        <dbReference type="EMBL" id="KAH0628520.1"/>
    </source>
</evidence>
<proteinExistence type="predicted"/>
<evidence type="ECO:0000259" key="4">
    <source>
        <dbReference type="PROSITE" id="PS50835"/>
    </source>
</evidence>
<gene>
    <name evidence="5" type="ORF">JD844_009830</name>
</gene>
<organism evidence="5 6">
    <name type="scientific">Phrynosoma platyrhinos</name>
    <name type="common">Desert horned lizard</name>
    <dbReference type="NCBI Taxonomy" id="52577"/>
    <lineage>
        <taxon>Eukaryota</taxon>
        <taxon>Metazoa</taxon>
        <taxon>Chordata</taxon>
        <taxon>Craniata</taxon>
        <taxon>Vertebrata</taxon>
        <taxon>Euteleostomi</taxon>
        <taxon>Lepidosauria</taxon>
        <taxon>Squamata</taxon>
        <taxon>Bifurcata</taxon>
        <taxon>Unidentata</taxon>
        <taxon>Episquamata</taxon>
        <taxon>Toxicofera</taxon>
        <taxon>Iguania</taxon>
        <taxon>Phrynosomatidae</taxon>
        <taxon>Phrynosomatinae</taxon>
        <taxon>Phrynosoma</taxon>
    </lineage>
</organism>